<sequence length="85" mass="9586">MGRTTFMQILKKAYFEIYKTKEEDTLPLAFLPQEKKYVKKNKNISTSMVSHFRNPSLYLDSPPVSSPNIVIVGGGLAGLTCAYRL</sequence>
<dbReference type="AlphaFoldDB" id="A0A9X7GLL2"/>
<reference evidence="1 2" key="1">
    <citation type="submission" date="2017-09" db="EMBL/GenBank/DDBJ databases">
        <title>Large-scale bioinformatics analysis of Bacillus genomes uncovers conserved roles of natural products in bacterial physiology.</title>
        <authorList>
            <consortium name="Agbiome Team Llc"/>
            <person name="Bleich R.M."/>
            <person name="Grubbs K.J."/>
            <person name="Santa Maria K.C."/>
            <person name="Allen S.E."/>
            <person name="Farag S."/>
            <person name="Shank E.A."/>
            <person name="Bowers A."/>
        </authorList>
    </citation>
    <scope>NUCLEOTIDE SEQUENCE [LARGE SCALE GENOMIC DNA]</scope>
    <source>
        <strain evidence="1 2">AFS049141</strain>
    </source>
</reference>
<proteinExistence type="predicted"/>
<dbReference type="Gene3D" id="3.50.50.60">
    <property type="entry name" value="FAD/NAD(P)-binding domain"/>
    <property type="match status" value="1"/>
</dbReference>
<protein>
    <submittedName>
        <fullName evidence="1">Uncharacterized protein</fullName>
    </submittedName>
</protein>
<organism evidence="1 2">
    <name type="scientific">Bacillus cereus</name>
    <dbReference type="NCBI Taxonomy" id="1396"/>
    <lineage>
        <taxon>Bacteria</taxon>
        <taxon>Bacillati</taxon>
        <taxon>Bacillota</taxon>
        <taxon>Bacilli</taxon>
        <taxon>Bacillales</taxon>
        <taxon>Bacillaceae</taxon>
        <taxon>Bacillus</taxon>
        <taxon>Bacillus cereus group</taxon>
    </lineage>
</organism>
<evidence type="ECO:0000313" key="1">
    <source>
        <dbReference type="EMBL" id="PGO54565.1"/>
    </source>
</evidence>
<dbReference type="Proteomes" id="UP000223834">
    <property type="component" value="Unassembled WGS sequence"/>
</dbReference>
<dbReference type="EMBL" id="NUIQ01000473">
    <property type="protein sequence ID" value="PGO54565.1"/>
    <property type="molecule type" value="Genomic_DNA"/>
</dbReference>
<gene>
    <name evidence="1" type="ORF">CN980_32680</name>
</gene>
<evidence type="ECO:0000313" key="2">
    <source>
        <dbReference type="Proteomes" id="UP000223834"/>
    </source>
</evidence>
<comment type="caution">
    <text evidence="1">The sequence shown here is derived from an EMBL/GenBank/DDBJ whole genome shotgun (WGS) entry which is preliminary data.</text>
</comment>
<dbReference type="InterPro" id="IPR036188">
    <property type="entry name" value="FAD/NAD-bd_sf"/>
</dbReference>
<accession>A0A9X7GLL2</accession>
<name>A0A9X7GLL2_BACCE</name>
<dbReference type="SUPFAM" id="SSF51905">
    <property type="entry name" value="FAD/NAD(P)-binding domain"/>
    <property type="match status" value="1"/>
</dbReference>
<feature type="non-terminal residue" evidence="1">
    <location>
        <position position="85"/>
    </location>
</feature>